<gene>
    <name evidence="1" type="ORF">LAZ67_9002828</name>
</gene>
<dbReference type="PANTHER" id="PTHR46003">
    <property type="entry name" value="HOST CELL FACTOR"/>
    <property type="match status" value="1"/>
</dbReference>
<reference evidence="1 2" key="1">
    <citation type="submission" date="2022-01" db="EMBL/GenBank/DDBJ databases">
        <title>A chromosomal length assembly of Cordylochernes scorpioides.</title>
        <authorList>
            <person name="Zeh D."/>
            <person name="Zeh J."/>
        </authorList>
    </citation>
    <scope>NUCLEOTIDE SEQUENCE [LARGE SCALE GENOMIC DNA]</scope>
    <source>
        <strain evidence="1">IN4F17</strain>
        <tissue evidence="1">Whole Body</tissue>
    </source>
</reference>
<name>A0ABY6KU31_9ARAC</name>
<dbReference type="EMBL" id="CP092871">
    <property type="protein sequence ID" value="UYV72371.1"/>
    <property type="molecule type" value="Genomic_DNA"/>
</dbReference>
<dbReference type="Gene3D" id="2.60.40.10">
    <property type="entry name" value="Immunoglobulins"/>
    <property type="match status" value="1"/>
</dbReference>
<accession>A0ABY6KU31</accession>
<evidence type="ECO:0000313" key="2">
    <source>
        <dbReference type="Proteomes" id="UP001235939"/>
    </source>
</evidence>
<proteinExistence type="predicted"/>
<evidence type="ECO:0000313" key="1">
    <source>
        <dbReference type="EMBL" id="UYV72371.1"/>
    </source>
</evidence>
<dbReference type="InterPro" id="IPR013783">
    <property type="entry name" value="Ig-like_fold"/>
</dbReference>
<organism evidence="1 2">
    <name type="scientific">Cordylochernes scorpioides</name>
    <dbReference type="NCBI Taxonomy" id="51811"/>
    <lineage>
        <taxon>Eukaryota</taxon>
        <taxon>Metazoa</taxon>
        <taxon>Ecdysozoa</taxon>
        <taxon>Arthropoda</taxon>
        <taxon>Chelicerata</taxon>
        <taxon>Arachnida</taxon>
        <taxon>Pseudoscorpiones</taxon>
        <taxon>Cheliferoidea</taxon>
        <taxon>Chernetidae</taxon>
        <taxon>Cordylochernes</taxon>
    </lineage>
</organism>
<dbReference type="Proteomes" id="UP001235939">
    <property type="component" value="Chromosome 09"/>
</dbReference>
<keyword evidence="2" id="KW-1185">Reference proteome</keyword>
<dbReference type="PANTHER" id="PTHR46003:SF1">
    <property type="entry name" value="HOST CELL FACTOR"/>
    <property type="match status" value="1"/>
</dbReference>
<dbReference type="InterPro" id="IPR043536">
    <property type="entry name" value="HCF1/2"/>
</dbReference>
<protein>
    <submittedName>
        <fullName evidence="1">HCFC2</fullName>
    </submittedName>
</protein>
<sequence>MDVSTADVNLLDLLNMDLGYWTPPDLDCRTCGATPSCTVSNTSLASAHIDTTKKPPIIFRIAARNENGYGPATQVRWLQDGSNPSQSKAMSPSLKRAAAPADIKSPTFVKKTPCLAAPNIEYKHCSSCIPGLGALTGYYQPGQLNPDDTRTYRTCNNCPGVELTPTHIFSCPAMAAALQKIDIDPEQQLYTPKIVDIAAAVIEMYGDI</sequence>